<name>A0A150PI89_SORCE</name>
<dbReference type="Proteomes" id="UP000075420">
    <property type="component" value="Unassembled WGS sequence"/>
</dbReference>
<dbReference type="EMBL" id="JELY01001536">
    <property type="protein sequence ID" value="KYF55431.1"/>
    <property type="molecule type" value="Genomic_DNA"/>
</dbReference>
<accession>A0A150PI89</accession>
<reference evidence="1 2" key="1">
    <citation type="submission" date="2014-02" db="EMBL/GenBank/DDBJ databases">
        <title>The small core and large imbalanced accessory genome model reveals a collaborative survival strategy of Sorangium cellulosum strains in nature.</title>
        <authorList>
            <person name="Han K."/>
            <person name="Peng R."/>
            <person name="Blom J."/>
            <person name="Li Y.-Z."/>
        </authorList>
    </citation>
    <scope>NUCLEOTIDE SEQUENCE [LARGE SCALE GENOMIC DNA]</scope>
    <source>
        <strain evidence="1 2">So0157-25</strain>
    </source>
</reference>
<comment type="caution">
    <text evidence="1">The sequence shown here is derived from an EMBL/GenBank/DDBJ whole genome shotgun (WGS) entry which is preliminary data.</text>
</comment>
<evidence type="ECO:0000313" key="2">
    <source>
        <dbReference type="Proteomes" id="UP000075420"/>
    </source>
</evidence>
<evidence type="ECO:0000313" key="1">
    <source>
        <dbReference type="EMBL" id="KYF55431.1"/>
    </source>
</evidence>
<gene>
    <name evidence="1" type="ORF">BE08_39965</name>
</gene>
<protein>
    <submittedName>
        <fullName evidence="1">Uncharacterized protein</fullName>
    </submittedName>
</protein>
<proteinExistence type="predicted"/>
<sequence length="93" mass="9898">MIHLADPAAIHLADPAAIRFADSAAIRFADPVPTVAVSDSACDAFRKLDPISLSPRALPAVRRRPVVIHLADPTPIHLAGPRPIRFAIPVAIQ</sequence>
<organism evidence="1 2">
    <name type="scientific">Sorangium cellulosum</name>
    <name type="common">Polyangium cellulosum</name>
    <dbReference type="NCBI Taxonomy" id="56"/>
    <lineage>
        <taxon>Bacteria</taxon>
        <taxon>Pseudomonadati</taxon>
        <taxon>Myxococcota</taxon>
        <taxon>Polyangia</taxon>
        <taxon>Polyangiales</taxon>
        <taxon>Polyangiaceae</taxon>
        <taxon>Sorangium</taxon>
    </lineage>
</organism>
<dbReference type="AlphaFoldDB" id="A0A150PI89"/>